<dbReference type="AlphaFoldDB" id="A0A0G0P2B0"/>
<gene>
    <name evidence="2" type="ORF">UT17_C0003G0257</name>
</gene>
<sequence>MNTNNTFKSNEEPLGHNFQDSNLKVNRSTDGLDTALLIDKRSKAEILSKTNKFTEETGIGCPLPKSNNTHPRLKVSVDFAASQWFQILLIHLNSKNKKLSGVFEPIGGCHLGLNG</sequence>
<feature type="region of interest" description="Disordered" evidence="1">
    <location>
        <begin position="1"/>
        <end position="22"/>
    </location>
</feature>
<evidence type="ECO:0000313" key="3">
    <source>
        <dbReference type="Proteomes" id="UP000034774"/>
    </source>
</evidence>
<reference evidence="2 3" key="1">
    <citation type="journal article" date="2015" name="Nature">
        <title>rRNA introns, odd ribosomes, and small enigmatic genomes across a large radiation of phyla.</title>
        <authorList>
            <person name="Brown C.T."/>
            <person name="Hug L.A."/>
            <person name="Thomas B.C."/>
            <person name="Sharon I."/>
            <person name="Castelle C.J."/>
            <person name="Singh A."/>
            <person name="Wilkins M.J."/>
            <person name="Williams K.H."/>
            <person name="Banfield J.F."/>
        </authorList>
    </citation>
    <scope>NUCLEOTIDE SEQUENCE [LARGE SCALE GENOMIC DNA]</scope>
</reference>
<protein>
    <submittedName>
        <fullName evidence="2">Uncharacterized protein</fullName>
    </submittedName>
</protein>
<accession>A0A0G0P2B0</accession>
<dbReference type="Proteomes" id="UP000034774">
    <property type="component" value="Unassembled WGS sequence"/>
</dbReference>
<comment type="caution">
    <text evidence="2">The sequence shown here is derived from an EMBL/GenBank/DDBJ whole genome shotgun (WGS) entry which is preliminary data.</text>
</comment>
<name>A0A0G0P2B0_9BACT</name>
<evidence type="ECO:0000256" key="1">
    <source>
        <dbReference type="SAM" id="MobiDB-lite"/>
    </source>
</evidence>
<proteinExistence type="predicted"/>
<organism evidence="2 3">
    <name type="scientific">Candidatus Woesebacteria bacterium GW2011_GWB1_39_10</name>
    <dbReference type="NCBI Taxonomy" id="1618572"/>
    <lineage>
        <taxon>Bacteria</taxon>
        <taxon>Candidatus Woeseibacteriota</taxon>
    </lineage>
</organism>
<dbReference type="STRING" id="1618572.UT17_C0003G0257"/>
<dbReference type="EMBL" id="LBVU01000003">
    <property type="protein sequence ID" value="KKQ92234.1"/>
    <property type="molecule type" value="Genomic_DNA"/>
</dbReference>
<evidence type="ECO:0000313" key="2">
    <source>
        <dbReference type="EMBL" id="KKQ92234.1"/>
    </source>
</evidence>